<organism evidence="5 8">
    <name type="scientific">Bombilactobacillus bombi</name>
    <dbReference type="NCBI Taxonomy" id="1303590"/>
    <lineage>
        <taxon>Bacteria</taxon>
        <taxon>Bacillati</taxon>
        <taxon>Bacillota</taxon>
        <taxon>Bacilli</taxon>
        <taxon>Lactobacillales</taxon>
        <taxon>Lactobacillaceae</taxon>
        <taxon>Bombilactobacillus</taxon>
    </lineage>
</organism>
<dbReference type="GO" id="GO:0003677">
    <property type="term" value="F:DNA binding"/>
    <property type="evidence" value="ECO:0007669"/>
    <property type="project" value="UniProtKB-KW"/>
</dbReference>
<evidence type="ECO:0000256" key="3">
    <source>
        <dbReference type="ARBA" id="ARBA00023163"/>
    </source>
</evidence>
<evidence type="ECO:0000313" key="5">
    <source>
        <dbReference type="EMBL" id="RHW48669.1"/>
    </source>
</evidence>
<protein>
    <submittedName>
        <fullName evidence="5">GntR family transcriptional regulator</fullName>
    </submittedName>
</protein>
<gene>
    <name evidence="6" type="ORF">DS831_02135</name>
    <name evidence="5" type="ORF">DS832_00910</name>
</gene>
<dbReference type="PANTHER" id="PTHR43537">
    <property type="entry name" value="TRANSCRIPTIONAL REGULATOR, GNTR FAMILY"/>
    <property type="match status" value="1"/>
</dbReference>
<dbReference type="Proteomes" id="UP000284822">
    <property type="component" value="Unassembled WGS sequence"/>
</dbReference>
<dbReference type="InterPro" id="IPR036388">
    <property type="entry name" value="WH-like_DNA-bd_sf"/>
</dbReference>
<name>A0A3R6W894_9LACO</name>
<dbReference type="SUPFAM" id="SSF48008">
    <property type="entry name" value="GntR ligand-binding domain-like"/>
    <property type="match status" value="1"/>
</dbReference>
<reference evidence="7 8" key="1">
    <citation type="submission" date="2018-07" db="EMBL/GenBank/DDBJ databases">
        <title>Genome sequences of six Lactobacillus spp. isolated from bumble bee guts.</title>
        <authorList>
            <person name="Motta E.V.S."/>
            <person name="Moran N.A."/>
        </authorList>
    </citation>
    <scope>NUCLEOTIDE SEQUENCE [LARGE SCALE GENOMIC DNA]</scope>
    <source>
        <strain evidence="6 7">BI-1.1</strain>
        <strain evidence="5 8">LV-8.1</strain>
    </source>
</reference>
<evidence type="ECO:0000256" key="1">
    <source>
        <dbReference type="ARBA" id="ARBA00023015"/>
    </source>
</evidence>
<dbReference type="CDD" id="cd07377">
    <property type="entry name" value="WHTH_GntR"/>
    <property type="match status" value="1"/>
</dbReference>
<keyword evidence="2" id="KW-0238">DNA-binding</keyword>
<keyword evidence="1" id="KW-0805">Transcription regulation</keyword>
<dbReference type="InterPro" id="IPR000524">
    <property type="entry name" value="Tscrpt_reg_HTH_GntR"/>
</dbReference>
<evidence type="ECO:0000313" key="8">
    <source>
        <dbReference type="Proteomes" id="UP000284822"/>
    </source>
</evidence>
<proteinExistence type="predicted"/>
<dbReference type="Gene3D" id="1.20.120.530">
    <property type="entry name" value="GntR ligand-binding domain-like"/>
    <property type="match status" value="1"/>
</dbReference>
<dbReference type="GO" id="GO:0003700">
    <property type="term" value="F:DNA-binding transcription factor activity"/>
    <property type="evidence" value="ECO:0007669"/>
    <property type="project" value="InterPro"/>
</dbReference>
<dbReference type="SMART" id="SM00345">
    <property type="entry name" value="HTH_GNTR"/>
    <property type="match status" value="1"/>
</dbReference>
<dbReference type="Pfam" id="PF07729">
    <property type="entry name" value="FCD"/>
    <property type="match status" value="1"/>
</dbReference>
<dbReference type="SUPFAM" id="SSF46785">
    <property type="entry name" value="Winged helix' DNA-binding domain"/>
    <property type="match status" value="1"/>
</dbReference>
<keyword evidence="7" id="KW-1185">Reference proteome</keyword>
<dbReference type="AlphaFoldDB" id="A0A3R6W894"/>
<dbReference type="InterPro" id="IPR011711">
    <property type="entry name" value="GntR_C"/>
</dbReference>
<dbReference type="InterPro" id="IPR008920">
    <property type="entry name" value="TF_FadR/GntR_C"/>
</dbReference>
<dbReference type="Gene3D" id="1.10.10.10">
    <property type="entry name" value="Winged helix-like DNA-binding domain superfamily/Winged helix DNA-binding domain"/>
    <property type="match status" value="1"/>
</dbReference>
<dbReference type="OrthoDB" id="574518at2"/>
<accession>A0A3R6W894</accession>
<keyword evidence="3" id="KW-0804">Transcription</keyword>
<dbReference type="Pfam" id="PF00392">
    <property type="entry name" value="GntR"/>
    <property type="match status" value="1"/>
</dbReference>
<evidence type="ECO:0000259" key="4">
    <source>
        <dbReference type="PROSITE" id="PS50949"/>
    </source>
</evidence>
<dbReference type="PANTHER" id="PTHR43537:SF5">
    <property type="entry name" value="UXU OPERON TRANSCRIPTIONAL REGULATOR"/>
    <property type="match status" value="1"/>
</dbReference>
<dbReference type="EMBL" id="QOCS01000003">
    <property type="protein sequence ID" value="RHW48669.1"/>
    <property type="molecule type" value="Genomic_DNA"/>
</dbReference>
<evidence type="ECO:0000313" key="6">
    <source>
        <dbReference type="EMBL" id="RHW52414.1"/>
    </source>
</evidence>
<feature type="domain" description="HTH gntR-type" evidence="4">
    <location>
        <begin position="1"/>
        <end position="68"/>
    </location>
</feature>
<dbReference type="EMBL" id="QOCR01000001">
    <property type="protein sequence ID" value="RHW52414.1"/>
    <property type="molecule type" value="Genomic_DNA"/>
</dbReference>
<comment type="caution">
    <text evidence="5">The sequence shown here is derived from an EMBL/GenBank/DDBJ whole genome shotgun (WGS) entry which is preliminary data.</text>
</comment>
<evidence type="ECO:0000313" key="7">
    <source>
        <dbReference type="Proteomes" id="UP000284109"/>
    </source>
</evidence>
<dbReference type="PROSITE" id="PS50949">
    <property type="entry name" value="HTH_GNTR"/>
    <property type="match status" value="1"/>
</dbReference>
<sequence length="227" mass="26692">MNLNLQAYTTILKKIINTTYTPGQKISEKELIAKLKIGRTPVREALLRLRQEQLIDAIPQSGTYITKIDLKVAASARFIRESIETRVIKEAAATNDEFAIAKLNTIIANQKFFSQKKQFEKFFAEDEAFHQEFYQMTGRQQVWDWLQTINMQLNRFRMLRLKVEELPWDNLITEHMNILNAVKNHEPEEARRLIANHLHLMLDEEDTLIKTFPDYFTNIPTDKKQVL</sequence>
<dbReference type="InterPro" id="IPR036390">
    <property type="entry name" value="WH_DNA-bd_sf"/>
</dbReference>
<evidence type="ECO:0000256" key="2">
    <source>
        <dbReference type="ARBA" id="ARBA00023125"/>
    </source>
</evidence>
<dbReference type="Proteomes" id="UP000284109">
    <property type="component" value="Unassembled WGS sequence"/>
</dbReference>
<dbReference type="SMART" id="SM00895">
    <property type="entry name" value="FCD"/>
    <property type="match status" value="1"/>
</dbReference>